<evidence type="ECO:0000313" key="1">
    <source>
        <dbReference type="EMBL" id="KAK0629309.1"/>
    </source>
</evidence>
<dbReference type="EMBL" id="JAULSR010000002">
    <property type="protein sequence ID" value="KAK0629309.1"/>
    <property type="molecule type" value="Genomic_DNA"/>
</dbReference>
<dbReference type="Proteomes" id="UP001174934">
    <property type="component" value="Unassembled WGS sequence"/>
</dbReference>
<proteinExistence type="predicted"/>
<name>A0AA39X8L2_9PEZI</name>
<accession>A0AA39X8L2</accession>
<gene>
    <name evidence="1" type="ORF">B0T17DRAFT_505884</name>
</gene>
<protein>
    <submittedName>
        <fullName evidence="1">Uncharacterized protein</fullName>
    </submittedName>
</protein>
<sequence>MQGSSRRAPSWPPSRRKLPFVMGKRMDIHVPLLIFPSPGPRSDLGIDAKLPVIILLVVSPHGKQGEVLKGDLHFTAELLASMGFPDPCCMASFAAASIPLSLICIDPRSVMSMTLFTLTRESGRPSQGIFVVVHRPRPSLPGPMSYTHSCRSIAARG</sequence>
<reference evidence="1" key="1">
    <citation type="submission" date="2023-06" db="EMBL/GenBank/DDBJ databases">
        <title>Genome-scale phylogeny and comparative genomics of the fungal order Sordariales.</title>
        <authorList>
            <consortium name="Lawrence Berkeley National Laboratory"/>
            <person name="Hensen N."/>
            <person name="Bonometti L."/>
            <person name="Westerberg I."/>
            <person name="Brannstrom I.O."/>
            <person name="Guillou S."/>
            <person name="Cros-Aarteil S."/>
            <person name="Calhoun S."/>
            <person name="Haridas S."/>
            <person name="Kuo A."/>
            <person name="Mondo S."/>
            <person name="Pangilinan J."/>
            <person name="Riley R."/>
            <person name="LaButti K."/>
            <person name="Andreopoulos B."/>
            <person name="Lipzen A."/>
            <person name="Chen C."/>
            <person name="Yanf M."/>
            <person name="Daum C."/>
            <person name="Ng V."/>
            <person name="Clum A."/>
            <person name="Steindorff A."/>
            <person name="Ohm R."/>
            <person name="Martin F."/>
            <person name="Silar P."/>
            <person name="Natvig D."/>
            <person name="Lalanne C."/>
            <person name="Gautier V."/>
            <person name="Ament-velasquez S.L."/>
            <person name="Kruys A."/>
            <person name="Hutchinson M.I."/>
            <person name="Powell A.J."/>
            <person name="Barry K."/>
            <person name="Miller A.N."/>
            <person name="Grigoriev I.V."/>
            <person name="Debuchy R."/>
            <person name="Gladieux P."/>
            <person name="Thoren M.H."/>
            <person name="Johannesson H."/>
        </authorList>
    </citation>
    <scope>NUCLEOTIDE SEQUENCE</scope>
    <source>
        <strain evidence="1">SMH3391-2</strain>
    </source>
</reference>
<dbReference type="AlphaFoldDB" id="A0AA39X8L2"/>
<organism evidence="1 2">
    <name type="scientific">Bombardia bombarda</name>
    <dbReference type="NCBI Taxonomy" id="252184"/>
    <lineage>
        <taxon>Eukaryota</taxon>
        <taxon>Fungi</taxon>
        <taxon>Dikarya</taxon>
        <taxon>Ascomycota</taxon>
        <taxon>Pezizomycotina</taxon>
        <taxon>Sordariomycetes</taxon>
        <taxon>Sordariomycetidae</taxon>
        <taxon>Sordariales</taxon>
        <taxon>Lasiosphaeriaceae</taxon>
        <taxon>Bombardia</taxon>
    </lineage>
</organism>
<keyword evidence="2" id="KW-1185">Reference proteome</keyword>
<evidence type="ECO:0000313" key="2">
    <source>
        <dbReference type="Proteomes" id="UP001174934"/>
    </source>
</evidence>
<comment type="caution">
    <text evidence="1">The sequence shown here is derived from an EMBL/GenBank/DDBJ whole genome shotgun (WGS) entry which is preliminary data.</text>
</comment>